<evidence type="ECO:0000256" key="1">
    <source>
        <dbReference type="ARBA" id="ARBA00009835"/>
    </source>
</evidence>
<evidence type="ECO:0000259" key="5">
    <source>
        <dbReference type="Pfam" id="PF04734"/>
    </source>
</evidence>
<dbReference type="EC" id="3.5.1.23" evidence="4"/>
<dbReference type="Pfam" id="PF17048">
    <property type="entry name" value="Ceramidse_alk_C"/>
    <property type="match status" value="1"/>
</dbReference>
<dbReference type="PANTHER" id="PTHR12670">
    <property type="entry name" value="CERAMIDASE"/>
    <property type="match status" value="1"/>
</dbReference>
<evidence type="ECO:0000256" key="4">
    <source>
        <dbReference type="RuleBase" id="RU366019"/>
    </source>
</evidence>
<dbReference type="AlphaFoldDB" id="A0A4Z1A4E8"/>
<dbReference type="GO" id="GO:0046512">
    <property type="term" value="P:sphingosine biosynthetic process"/>
    <property type="evidence" value="ECO:0007669"/>
    <property type="project" value="TreeGrafter"/>
</dbReference>
<keyword evidence="3" id="KW-0479">Metal-binding</keyword>
<comment type="catalytic activity">
    <reaction evidence="4">
        <text>an N-acylsphing-4-enine + H2O = sphing-4-enine + a fatty acid</text>
        <dbReference type="Rhea" id="RHEA:20856"/>
        <dbReference type="ChEBI" id="CHEBI:15377"/>
        <dbReference type="ChEBI" id="CHEBI:28868"/>
        <dbReference type="ChEBI" id="CHEBI:52639"/>
        <dbReference type="ChEBI" id="CHEBI:57756"/>
        <dbReference type="EC" id="3.5.1.23"/>
    </reaction>
</comment>
<organism evidence="7 8">
    <name type="scientific">Leptospira jelokensis</name>
    <dbReference type="NCBI Taxonomy" id="2484931"/>
    <lineage>
        <taxon>Bacteria</taxon>
        <taxon>Pseudomonadati</taxon>
        <taxon>Spirochaetota</taxon>
        <taxon>Spirochaetia</taxon>
        <taxon>Leptospirales</taxon>
        <taxon>Leptospiraceae</taxon>
        <taxon>Leptospira</taxon>
    </lineage>
</organism>
<dbReference type="GO" id="GO:0042759">
    <property type="term" value="P:long-chain fatty acid biosynthetic process"/>
    <property type="evidence" value="ECO:0007669"/>
    <property type="project" value="TreeGrafter"/>
</dbReference>
<gene>
    <name evidence="7" type="ORF">EHQ62_02170</name>
</gene>
<dbReference type="PANTHER" id="PTHR12670:SF1">
    <property type="entry name" value="NEUTRAL CERAMIDASE"/>
    <property type="match status" value="1"/>
</dbReference>
<dbReference type="Pfam" id="PF04734">
    <property type="entry name" value="Ceramidase_alk"/>
    <property type="match status" value="1"/>
</dbReference>
<protein>
    <recommendedName>
        <fullName evidence="4">Neutral ceramidase</fullName>
        <ecNumber evidence="4">3.5.1.23</ecNumber>
    </recommendedName>
</protein>
<dbReference type="InterPro" id="IPR031331">
    <property type="entry name" value="NEUT/ALK_ceramidase_C"/>
</dbReference>
<dbReference type="GO" id="GO:0017040">
    <property type="term" value="F:N-acylsphingosine amidohydrolase activity"/>
    <property type="evidence" value="ECO:0007669"/>
    <property type="project" value="UniProtKB-UniRule"/>
</dbReference>
<feature type="binding site" evidence="3">
    <location>
        <position position="532"/>
    </location>
    <ligand>
        <name>Zn(2+)</name>
        <dbReference type="ChEBI" id="CHEBI:29105"/>
    </ligand>
</feature>
<dbReference type="GO" id="GO:0046872">
    <property type="term" value="F:metal ion binding"/>
    <property type="evidence" value="ECO:0007669"/>
    <property type="project" value="UniProtKB-KW"/>
</dbReference>
<dbReference type="GO" id="GO:0005576">
    <property type="term" value="C:extracellular region"/>
    <property type="evidence" value="ECO:0007669"/>
    <property type="project" value="TreeGrafter"/>
</dbReference>
<dbReference type="Proteomes" id="UP000297567">
    <property type="component" value="Unassembled WGS sequence"/>
</dbReference>
<dbReference type="Gene3D" id="2.60.40.2300">
    <property type="entry name" value="Neutral/alkaline non-lysosomal ceramidase, C-terminal domain"/>
    <property type="match status" value="1"/>
</dbReference>
<evidence type="ECO:0000313" key="7">
    <source>
        <dbReference type="EMBL" id="TGL75657.1"/>
    </source>
</evidence>
<comment type="caution">
    <text evidence="7">The sequence shown here is derived from an EMBL/GenBank/DDBJ whole genome shotgun (WGS) entry which is preliminary data.</text>
</comment>
<dbReference type="GO" id="GO:0016020">
    <property type="term" value="C:membrane"/>
    <property type="evidence" value="ECO:0007669"/>
    <property type="project" value="GOC"/>
</dbReference>
<feature type="domain" description="Neutral/alkaline non-lysosomal ceramidase C-terminal" evidence="6">
    <location>
        <begin position="564"/>
        <end position="721"/>
    </location>
</feature>
<dbReference type="GO" id="GO:0046514">
    <property type="term" value="P:ceramide catabolic process"/>
    <property type="evidence" value="ECO:0007669"/>
    <property type="project" value="InterPro"/>
</dbReference>
<sequence length="722" mass="78063">MNSQISPLVRIGVTILSCLFLLVCSDKKPSQSNSALLGLVGIDETQTTTETGTDQFSSSSLSRVVTPNLGSSPYLVGVGISDITGPAAEVGMMGFAETAQKTEGIYMRLWSRAYIIGDASKRVVFVSADLGMIFQSIKQAVSKKIAADQELAPYYSEANVLLSATHTHSGPGGYSHYFLYNATTSGFIKENFDVIVNGIYKSIKLAHQNLVPGNVYINQGELTDASKNRSAIAYDKNPISERNFYTSNVDQTMTLLKLVAADGRELGMVNWFAVHPTNVGPTNKLIGGDNKGLASYLFEKNKGTNYTANQTFVAAFAQSNSGDVTPNLWGPADGVNDYARQNTIADKQYQKAMSLYQSANTQVSGSVDFRHTYVNFSNLYVSSVGTTTCPAGMGASFSAGSVEDNAVSVDFFDEGTTVDSLDWNSNAADAFKASFLGGALGVLWPSSVSESYKLCHAEKPVLIPTGVASFDGNPWTPPIIPIQIVKIGNLSILAIPAEVSTMAGRRIRSLVKNILENDYTVVAALSNSYTSYLTTREEYSSQQYEGASTQFGPNTLKAYEQEFGKLAVALRNGASVPSGPTPPDLTNYQVTLQTGVVFDDVPLFKSFGNVFTQPAPTYTSGAKVTAVFWGAHPKNNMLIGSSFVDIERQTGSTWTVVARDNDPSTTYKWQRDGIAYSKITATWDTKSYPKGTYRIRHRGHWKSGWTGAISAYQGVTNNFTIQ</sequence>
<feature type="binding site" evidence="3">
    <location>
        <position position="498"/>
    </location>
    <ligand>
        <name>Zn(2+)</name>
        <dbReference type="ChEBI" id="CHEBI:29105"/>
    </ligand>
</feature>
<feature type="binding site" evidence="3">
    <location>
        <position position="166"/>
    </location>
    <ligand>
        <name>Zn(2+)</name>
        <dbReference type="ChEBI" id="CHEBI:29105"/>
    </ligand>
</feature>
<comment type="cofactor">
    <cofactor evidence="3">
        <name>Zn(2+)</name>
        <dbReference type="ChEBI" id="CHEBI:29105"/>
    </cofactor>
    <text evidence="3">Binds 1 zinc ion per subunit.</text>
</comment>
<evidence type="ECO:0000259" key="6">
    <source>
        <dbReference type="Pfam" id="PF17048"/>
    </source>
</evidence>
<reference evidence="7" key="1">
    <citation type="journal article" date="2019" name="PLoS Negl. Trop. Dis.">
        <title>Revisiting the worldwide diversity of Leptospira species in the environment.</title>
        <authorList>
            <person name="Vincent A.T."/>
            <person name="Schiettekatte O."/>
            <person name="Bourhy P."/>
            <person name="Veyrier F.J."/>
            <person name="Picardeau M."/>
        </authorList>
    </citation>
    <scope>NUCLEOTIDE SEQUENCE [LARGE SCALE GENOMIC DNA]</scope>
    <source>
        <strain evidence="7">201702451</strain>
    </source>
</reference>
<keyword evidence="8" id="KW-1185">Reference proteome</keyword>
<keyword evidence="4" id="KW-0443">Lipid metabolism</keyword>
<name>A0A4Z1A4E8_9LEPT</name>
<evidence type="ECO:0000313" key="8">
    <source>
        <dbReference type="Proteomes" id="UP000297567"/>
    </source>
</evidence>
<dbReference type="EMBL" id="RQGH01000007">
    <property type="protein sequence ID" value="TGL75657.1"/>
    <property type="molecule type" value="Genomic_DNA"/>
</dbReference>
<evidence type="ECO:0000256" key="2">
    <source>
        <dbReference type="ARBA" id="ARBA00022801"/>
    </source>
</evidence>
<feature type="domain" description="Neutral/alkaline non-lysosomal ceramidase N-terminal" evidence="5">
    <location>
        <begin position="74"/>
        <end position="561"/>
    </location>
</feature>
<dbReference type="InterPro" id="IPR031329">
    <property type="entry name" value="NEUT/ALK_ceramidase_N"/>
</dbReference>
<evidence type="ECO:0000256" key="3">
    <source>
        <dbReference type="PIRSR" id="PIRSR606823-2"/>
    </source>
</evidence>
<keyword evidence="2 4" id="KW-0378">Hydrolase</keyword>
<proteinExistence type="inferred from homology"/>
<dbReference type="InterPro" id="IPR038445">
    <property type="entry name" value="NCDase_C_sf"/>
</dbReference>
<dbReference type="InterPro" id="IPR006823">
    <property type="entry name" value="Ceramidase_alk"/>
</dbReference>
<dbReference type="RefSeq" id="WP_135640604.1">
    <property type="nucleotide sequence ID" value="NZ_RQGH01000007.1"/>
</dbReference>
<keyword evidence="3" id="KW-0862">Zinc</keyword>
<keyword evidence="4" id="KW-0746">Sphingolipid metabolism</keyword>
<feature type="binding site" evidence="3">
    <location>
        <position position="275"/>
    </location>
    <ligand>
        <name>Zn(2+)</name>
        <dbReference type="ChEBI" id="CHEBI:29105"/>
    </ligand>
</feature>
<comment type="similarity">
    <text evidence="1 4">Belongs to the neutral ceramidase family.</text>
</comment>
<accession>A0A4Z1A4E8</accession>